<dbReference type="AlphaFoldDB" id="L1LFG1"/>
<dbReference type="EMBL" id="ACOU01000002">
    <property type="protein sequence ID" value="EKX74172.1"/>
    <property type="molecule type" value="Genomic_DNA"/>
</dbReference>
<organism evidence="3 4">
    <name type="scientific">Theileria equi strain WA</name>
    <dbReference type="NCBI Taxonomy" id="1537102"/>
    <lineage>
        <taxon>Eukaryota</taxon>
        <taxon>Sar</taxon>
        <taxon>Alveolata</taxon>
        <taxon>Apicomplexa</taxon>
        <taxon>Aconoidasida</taxon>
        <taxon>Piroplasmida</taxon>
        <taxon>Theileriidae</taxon>
        <taxon>Theileria</taxon>
    </lineage>
</organism>
<evidence type="ECO:0000313" key="4">
    <source>
        <dbReference type="Proteomes" id="UP000031512"/>
    </source>
</evidence>
<evidence type="ECO:0000256" key="1">
    <source>
        <dbReference type="SAM" id="Coils"/>
    </source>
</evidence>
<feature type="region of interest" description="Disordered" evidence="2">
    <location>
        <begin position="157"/>
        <end position="200"/>
    </location>
</feature>
<evidence type="ECO:0000256" key="2">
    <source>
        <dbReference type="SAM" id="MobiDB-lite"/>
    </source>
</evidence>
<reference evidence="3 4" key="1">
    <citation type="journal article" date="2012" name="BMC Genomics">
        <title>Comparative genomic analysis and phylogenetic position of Theileria equi.</title>
        <authorList>
            <person name="Kappmeyer L.S."/>
            <person name="Thiagarajan M."/>
            <person name="Herndon D.R."/>
            <person name="Ramsay J.D."/>
            <person name="Caler E."/>
            <person name="Djikeng A."/>
            <person name="Gillespie J.J."/>
            <person name="Lau A.O."/>
            <person name="Roalson E.H."/>
            <person name="Silva J.C."/>
            <person name="Silva M.G."/>
            <person name="Suarez C.E."/>
            <person name="Ueti M.W."/>
            <person name="Nene V.M."/>
            <person name="Mealey R.H."/>
            <person name="Knowles D.P."/>
            <person name="Brayton K.A."/>
        </authorList>
    </citation>
    <scope>NUCLEOTIDE SEQUENCE [LARGE SCALE GENOMIC DNA]</scope>
    <source>
        <strain evidence="3 4">WA</strain>
    </source>
</reference>
<dbReference type="OrthoDB" id="361999at2759"/>
<feature type="compositionally biased region" description="Acidic residues" evidence="2">
    <location>
        <begin position="169"/>
        <end position="200"/>
    </location>
</feature>
<dbReference type="KEGG" id="beq:BEWA_042100"/>
<evidence type="ECO:0000313" key="3">
    <source>
        <dbReference type="EMBL" id="EKX74172.1"/>
    </source>
</evidence>
<dbReference type="GeneID" id="15807620"/>
<keyword evidence="4" id="KW-1185">Reference proteome</keyword>
<sequence length="200" mass="23022">MQSLDSSSTVIPPDQDNTVKIKHGYTPPIIIMLPEDPTPREKWEYAVTLKCLGQNNFDVFTNVHNTRMAKMMAIKGNTVEEIQEEIKETEKEIKDVQSDLESAKNADVGDQNSFKGKTKLLHKQHNIRLVTRELDILNVKLQRLQKRYKSAILFGRHGSKVTDKKSESNDDEDEEKENDDDYQEREGNDDEEEGEGDEEE</sequence>
<gene>
    <name evidence="3" type="ORF">BEWA_042100</name>
</gene>
<dbReference type="VEuPathDB" id="PiroplasmaDB:BEWA_042100"/>
<proteinExistence type="predicted"/>
<keyword evidence="1" id="KW-0175">Coiled coil</keyword>
<feature type="coiled-coil region" evidence="1">
    <location>
        <begin position="72"/>
        <end position="147"/>
    </location>
</feature>
<dbReference type="Proteomes" id="UP000031512">
    <property type="component" value="Unassembled WGS sequence"/>
</dbReference>
<name>L1LFG1_THEEQ</name>
<dbReference type="RefSeq" id="XP_004833624.1">
    <property type="nucleotide sequence ID" value="XM_004833567.1"/>
</dbReference>
<accession>L1LFG1</accession>
<dbReference type="eggNOG" id="ENOG502SWA4">
    <property type="taxonomic scope" value="Eukaryota"/>
</dbReference>
<comment type="caution">
    <text evidence="3">The sequence shown here is derived from an EMBL/GenBank/DDBJ whole genome shotgun (WGS) entry which is preliminary data.</text>
</comment>
<protein>
    <submittedName>
        <fullName evidence="3">Signal peptide containing protein</fullName>
    </submittedName>
</protein>